<dbReference type="FunFam" id="3.70.10.10:FF:000029">
    <property type="entry name" value="DNA damage checkpoint control protein rad1"/>
    <property type="match status" value="1"/>
</dbReference>
<evidence type="ECO:0000256" key="2">
    <source>
        <dbReference type="ARBA" id="ARBA00010991"/>
    </source>
</evidence>
<reference evidence="6 7" key="1">
    <citation type="journal article" date="2008" name="Nature">
        <title>The genome of the model beetle and pest Tribolium castaneum.</title>
        <authorList>
            <consortium name="Tribolium Genome Sequencing Consortium"/>
            <person name="Richards S."/>
            <person name="Gibbs R.A."/>
            <person name="Weinstock G.M."/>
            <person name="Brown S.J."/>
            <person name="Denell R."/>
            <person name="Beeman R.W."/>
            <person name="Gibbs R."/>
            <person name="Beeman R.W."/>
            <person name="Brown S.J."/>
            <person name="Bucher G."/>
            <person name="Friedrich M."/>
            <person name="Grimmelikhuijzen C.J."/>
            <person name="Klingler M."/>
            <person name="Lorenzen M."/>
            <person name="Richards S."/>
            <person name="Roth S."/>
            <person name="Schroder R."/>
            <person name="Tautz D."/>
            <person name="Zdobnov E.M."/>
            <person name="Muzny D."/>
            <person name="Gibbs R.A."/>
            <person name="Weinstock G.M."/>
            <person name="Attaway T."/>
            <person name="Bell S."/>
            <person name="Buhay C.J."/>
            <person name="Chandrabose M.N."/>
            <person name="Chavez D."/>
            <person name="Clerk-Blankenburg K.P."/>
            <person name="Cree A."/>
            <person name="Dao M."/>
            <person name="Davis C."/>
            <person name="Chacko J."/>
            <person name="Dinh H."/>
            <person name="Dugan-Rocha S."/>
            <person name="Fowler G."/>
            <person name="Garner T.T."/>
            <person name="Garnes J."/>
            <person name="Gnirke A."/>
            <person name="Hawes A."/>
            <person name="Hernandez J."/>
            <person name="Hines S."/>
            <person name="Holder M."/>
            <person name="Hume J."/>
            <person name="Jhangiani S.N."/>
            <person name="Joshi V."/>
            <person name="Khan Z.M."/>
            <person name="Jackson L."/>
            <person name="Kovar C."/>
            <person name="Kowis A."/>
            <person name="Lee S."/>
            <person name="Lewis L.R."/>
            <person name="Margolis J."/>
            <person name="Morgan M."/>
            <person name="Nazareth L.V."/>
            <person name="Nguyen N."/>
            <person name="Okwuonu G."/>
            <person name="Parker D."/>
            <person name="Richards S."/>
            <person name="Ruiz S.J."/>
            <person name="Santibanez J."/>
            <person name="Savard J."/>
            <person name="Scherer S.E."/>
            <person name="Schneider B."/>
            <person name="Sodergren E."/>
            <person name="Tautz D."/>
            <person name="Vattahil S."/>
            <person name="Villasana D."/>
            <person name="White C.S."/>
            <person name="Wright R."/>
            <person name="Park Y."/>
            <person name="Beeman R.W."/>
            <person name="Lord J."/>
            <person name="Oppert B."/>
            <person name="Lorenzen M."/>
            <person name="Brown S."/>
            <person name="Wang L."/>
            <person name="Savard J."/>
            <person name="Tautz D."/>
            <person name="Richards S."/>
            <person name="Weinstock G."/>
            <person name="Gibbs R.A."/>
            <person name="Liu Y."/>
            <person name="Worley K."/>
            <person name="Weinstock G."/>
            <person name="Elsik C.G."/>
            <person name="Reese J.T."/>
            <person name="Elhaik E."/>
            <person name="Landan G."/>
            <person name="Graur D."/>
            <person name="Arensburger P."/>
            <person name="Atkinson P."/>
            <person name="Beeman R.W."/>
            <person name="Beidler J."/>
            <person name="Brown S.J."/>
            <person name="Demuth J.P."/>
            <person name="Drury D.W."/>
            <person name="Du Y.Z."/>
            <person name="Fujiwara H."/>
            <person name="Lorenzen M."/>
            <person name="Maselli V."/>
            <person name="Osanai M."/>
            <person name="Park Y."/>
            <person name="Robertson H.M."/>
            <person name="Tu Z."/>
            <person name="Wang J.J."/>
            <person name="Wang S."/>
            <person name="Richards S."/>
            <person name="Song H."/>
            <person name="Zhang L."/>
            <person name="Sodergren E."/>
            <person name="Werner D."/>
            <person name="Stanke M."/>
            <person name="Morgenstern B."/>
            <person name="Solovyev V."/>
            <person name="Kosarev P."/>
            <person name="Brown G."/>
            <person name="Chen H.C."/>
            <person name="Ermolaeva O."/>
            <person name="Hlavina W."/>
            <person name="Kapustin Y."/>
            <person name="Kiryutin B."/>
            <person name="Kitts P."/>
            <person name="Maglott D."/>
            <person name="Pruitt K."/>
            <person name="Sapojnikov V."/>
            <person name="Souvorov A."/>
            <person name="Mackey A.J."/>
            <person name="Waterhouse R.M."/>
            <person name="Wyder S."/>
            <person name="Zdobnov E.M."/>
            <person name="Zdobnov E.M."/>
            <person name="Wyder S."/>
            <person name="Kriventseva E.V."/>
            <person name="Kadowaki T."/>
            <person name="Bork P."/>
            <person name="Aranda M."/>
            <person name="Bao R."/>
            <person name="Beermann A."/>
            <person name="Berns N."/>
            <person name="Bolognesi R."/>
            <person name="Bonneton F."/>
            <person name="Bopp D."/>
            <person name="Brown S.J."/>
            <person name="Bucher G."/>
            <person name="Butts T."/>
            <person name="Chaumot A."/>
            <person name="Denell R.E."/>
            <person name="Ferrier D.E."/>
            <person name="Friedrich M."/>
            <person name="Gordon C.M."/>
            <person name="Jindra M."/>
            <person name="Klingler M."/>
            <person name="Lan Q."/>
            <person name="Lattorff H.M."/>
            <person name="Laudet V."/>
            <person name="von Levetsow C."/>
            <person name="Liu Z."/>
            <person name="Lutz R."/>
            <person name="Lynch J.A."/>
            <person name="da Fonseca R.N."/>
            <person name="Posnien N."/>
            <person name="Reuter R."/>
            <person name="Roth S."/>
            <person name="Savard J."/>
            <person name="Schinko J.B."/>
            <person name="Schmitt C."/>
            <person name="Schoppmeier M."/>
            <person name="Schroder R."/>
            <person name="Shippy T.D."/>
            <person name="Simonnet F."/>
            <person name="Marques-Souza H."/>
            <person name="Tautz D."/>
            <person name="Tomoyasu Y."/>
            <person name="Trauner J."/>
            <person name="Van der Zee M."/>
            <person name="Vervoort M."/>
            <person name="Wittkopp N."/>
            <person name="Wimmer E.A."/>
            <person name="Yang X."/>
            <person name="Jones A.K."/>
            <person name="Sattelle D.B."/>
            <person name="Ebert P.R."/>
            <person name="Nelson D."/>
            <person name="Scott J.G."/>
            <person name="Beeman R.W."/>
            <person name="Muthukrishnan S."/>
            <person name="Kramer K.J."/>
            <person name="Arakane Y."/>
            <person name="Beeman R.W."/>
            <person name="Zhu Q."/>
            <person name="Hogenkamp D."/>
            <person name="Dixit R."/>
            <person name="Oppert B."/>
            <person name="Jiang H."/>
            <person name="Zou Z."/>
            <person name="Marshall J."/>
            <person name="Elpidina E."/>
            <person name="Vinokurov K."/>
            <person name="Oppert C."/>
            <person name="Zou Z."/>
            <person name="Evans J."/>
            <person name="Lu Z."/>
            <person name="Zhao P."/>
            <person name="Sumathipala N."/>
            <person name="Altincicek B."/>
            <person name="Vilcinskas A."/>
            <person name="Williams M."/>
            <person name="Hultmark D."/>
            <person name="Hetru C."/>
            <person name="Jiang H."/>
            <person name="Grimmelikhuijzen C.J."/>
            <person name="Hauser F."/>
            <person name="Cazzamali G."/>
            <person name="Williamson M."/>
            <person name="Park Y."/>
            <person name="Li B."/>
            <person name="Tanaka Y."/>
            <person name="Predel R."/>
            <person name="Neupert S."/>
            <person name="Schachtner J."/>
            <person name="Verleyen P."/>
            <person name="Raible F."/>
            <person name="Bork P."/>
            <person name="Friedrich M."/>
            <person name="Walden K.K."/>
            <person name="Robertson H.M."/>
            <person name="Angeli S."/>
            <person name="Foret S."/>
            <person name="Bucher G."/>
            <person name="Schuetz S."/>
            <person name="Maleszka R."/>
            <person name="Wimmer E.A."/>
            <person name="Beeman R.W."/>
            <person name="Lorenzen M."/>
            <person name="Tomoyasu Y."/>
            <person name="Miller S.C."/>
            <person name="Grossmann D."/>
            <person name="Bucher G."/>
        </authorList>
    </citation>
    <scope>NUCLEOTIDE SEQUENCE [LARGE SCALE GENOMIC DNA]</scope>
    <source>
        <strain evidence="6 7">Georgia GA2</strain>
    </source>
</reference>
<dbReference type="Proteomes" id="UP000007266">
    <property type="component" value="Linkage group 10"/>
</dbReference>
<organism evidence="6 7">
    <name type="scientific">Tribolium castaneum</name>
    <name type="common">Red flour beetle</name>
    <dbReference type="NCBI Taxonomy" id="7070"/>
    <lineage>
        <taxon>Eukaryota</taxon>
        <taxon>Metazoa</taxon>
        <taxon>Ecdysozoa</taxon>
        <taxon>Arthropoda</taxon>
        <taxon>Hexapoda</taxon>
        <taxon>Insecta</taxon>
        <taxon>Pterygota</taxon>
        <taxon>Neoptera</taxon>
        <taxon>Endopterygota</taxon>
        <taxon>Coleoptera</taxon>
        <taxon>Polyphaga</taxon>
        <taxon>Cucujiformia</taxon>
        <taxon>Tenebrionidae</taxon>
        <taxon>Tenebrionidae incertae sedis</taxon>
        <taxon>Tribolium</taxon>
    </lineage>
</organism>
<dbReference type="AlphaFoldDB" id="D6X3Z8"/>
<dbReference type="KEGG" id="tca:658483"/>
<dbReference type="PANTHER" id="PTHR10870:SF0">
    <property type="entry name" value="CELL CYCLE CHECKPOINT PROTEIN RAD1"/>
    <property type="match status" value="1"/>
</dbReference>
<dbReference type="EMBL" id="KQ971379">
    <property type="protein sequence ID" value="EEZ97345.1"/>
    <property type="molecule type" value="Genomic_DNA"/>
</dbReference>
<comment type="subcellular location">
    <subcellularLocation>
        <location evidence="1">Nucleus</location>
    </subcellularLocation>
</comment>
<name>D6X3Z8_TRICA</name>
<keyword evidence="5" id="KW-0539">Nucleus</keyword>
<accession>D6X3Z8</accession>
<proteinExistence type="inferred from homology"/>
<dbReference type="GO" id="GO:0000077">
    <property type="term" value="P:DNA damage checkpoint signaling"/>
    <property type="evidence" value="ECO:0000318"/>
    <property type="project" value="GO_Central"/>
</dbReference>
<keyword evidence="4" id="KW-0234">DNA repair</keyword>
<dbReference type="STRING" id="7070.D6X3Z8"/>
<dbReference type="HOGENOM" id="CLU_035332_2_1_1"/>
<dbReference type="InterPro" id="IPR003021">
    <property type="entry name" value="Rad1_Rec1_Rad17"/>
</dbReference>
<dbReference type="SUPFAM" id="SSF55979">
    <property type="entry name" value="DNA clamp"/>
    <property type="match status" value="2"/>
</dbReference>
<dbReference type="GO" id="GO:0030896">
    <property type="term" value="C:checkpoint clamp complex"/>
    <property type="evidence" value="ECO:0000318"/>
    <property type="project" value="GO_Central"/>
</dbReference>
<evidence type="ECO:0000256" key="4">
    <source>
        <dbReference type="ARBA" id="ARBA00023204"/>
    </source>
</evidence>
<evidence type="ECO:0000256" key="3">
    <source>
        <dbReference type="ARBA" id="ARBA00022763"/>
    </source>
</evidence>
<evidence type="ECO:0000313" key="6">
    <source>
        <dbReference type="EMBL" id="EEZ97345.1"/>
    </source>
</evidence>
<dbReference type="OMA" id="WSQAYKF"/>
<comment type="similarity">
    <text evidence="2">Belongs to the rad1 family.</text>
</comment>
<sequence>MLFSAEISDFRTVHNVLRAISFKDYAILRPTEEGLKFTLEEMKSVEISAYVPRNMFSYYRIADNADVSFKISMKVFTECLNIFGDEGNPSIKLSYKNEGAPLCLIVKHSEENITVDCEIKTLNADDSPDFSLAEECNLNKVVFNANMLTEVLQRLDNGADDITISLNPDPPHFTLSTTGIAGESKVNIPRQSDSITIFQCQKKSSWKYAFHHIRQILKVMNYANKVAVFSGETGLLGLQLVINSDERQMYVEYYVTSLFGDG</sequence>
<dbReference type="Pfam" id="PF02144">
    <property type="entry name" value="Rad1"/>
    <property type="match status" value="1"/>
</dbReference>
<gene>
    <name evidence="6" type="primary">AUGUSTUS-3.0.2_11161</name>
    <name evidence="6" type="ORF">TcasGA2_TC011161</name>
</gene>
<evidence type="ECO:0000256" key="5">
    <source>
        <dbReference type="ARBA" id="ARBA00023242"/>
    </source>
</evidence>
<dbReference type="Gene3D" id="3.70.10.10">
    <property type="match status" value="1"/>
</dbReference>
<keyword evidence="3" id="KW-0227">DNA damage</keyword>
<dbReference type="InterPro" id="IPR003011">
    <property type="entry name" value="Cell_cycle_checkpoint_Rad1"/>
</dbReference>
<dbReference type="InterPro" id="IPR046938">
    <property type="entry name" value="DNA_clamp_sf"/>
</dbReference>
<evidence type="ECO:0000256" key="1">
    <source>
        <dbReference type="ARBA" id="ARBA00004123"/>
    </source>
</evidence>
<dbReference type="PRINTS" id="PR01245">
    <property type="entry name" value="RAD1REC1"/>
</dbReference>
<dbReference type="OrthoDB" id="337581at2759"/>
<reference evidence="6 7" key="2">
    <citation type="journal article" date="2010" name="Nucleic Acids Res.">
        <title>BeetleBase in 2010: revisions to provide comprehensive genomic information for Tribolium castaneum.</title>
        <authorList>
            <person name="Kim H.S."/>
            <person name="Murphy T."/>
            <person name="Xia J."/>
            <person name="Caragea D."/>
            <person name="Park Y."/>
            <person name="Beeman R.W."/>
            <person name="Lorenzen M.D."/>
            <person name="Butcher S."/>
            <person name="Manak J.R."/>
            <person name="Brown S.J."/>
        </authorList>
    </citation>
    <scope>GENOME REANNOTATION</scope>
    <source>
        <strain evidence="6 7">Georgia GA2</strain>
    </source>
</reference>
<evidence type="ECO:0000313" key="7">
    <source>
        <dbReference type="Proteomes" id="UP000007266"/>
    </source>
</evidence>
<dbReference type="eggNOG" id="KOG3194">
    <property type="taxonomic scope" value="Eukaryota"/>
</dbReference>
<dbReference type="GO" id="GO:0006281">
    <property type="term" value="P:DNA repair"/>
    <property type="evidence" value="ECO:0000318"/>
    <property type="project" value="GO_Central"/>
</dbReference>
<dbReference type="PRINTS" id="PR01246">
    <property type="entry name" value="RAD1REPAIR"/>
</dbReference>
<protein>
    <submittedName>
        <fullName evidence="6">Cell cycle checkpoint protein RAD1-like Protein</fullName>
    </submittedName>
</protein>
<dbReference type="PhylomeDB" id="D6X3Z8"/>
<dbReference type="PANTHER" id="PTHR10870">
    <property type="entry name" value="CELL CYCLE CHECKPOINT PROTEIN RAD1"/>
    <property type="match status" value="1"/>
</dbReference>
<keyword evidence="7" id="KW-1185">Reference proteome</keyword>